<evidence type="ECO:0000256" key="1">
    <source>
        <dbReference type="SAM" id="SignalP"/>
    </source>
</evidence>
<dbReference type="EMBL" id="CP040077">
    <property type="protein sequence ID" value="QCP48296.1"/>
    <property type="molecule type" value="Genomic_DNA"/>
</dbReference>
<protein>
    <submittedName>
        <fullName evidence="2">Uncharacterized protein</fullName>
    </submittedName>
</protein>
<dbReference type="Proteomes" id="UP000298656">
    <property type="component" value="Chromosome 1"/>
</dbReference>
<evidence type="ECO:0000313" key="2">
    <source>
        <dbReference type="EMBL" id="QCP48296.1"/>
    </source>
</evidence>
<feature type="chain" id="PRO_5020199085" evidence="1">
    <location>
        <begin position="26"/>
        <end position="195"/>
    </location>
</feature>
<evidence type="ECO:0000313" key="3">
    <source>
        <dbReference type="Proteomes" id="UP000298656"/>
    </source>
</evidence>
<dbReference type="OrthoDB" id="9130285at2"/>
<keyword evidence="1" id="KW-0732">Signal</keyword>
<gene>
    <name evidence="2" type="ORF">FAZ95_03310</name>
</gene>
<sequence>MSSGLFKKAAAAAIVLLSLNSLALAEDNACTTATLKGAYGTSIHAQSLGILTGTAPNQVLHPYAAPVIIDAVALPTFDGAGGGSQVDFAMFNGMVRPGSPPDSFASNESLSYSVSSDCTGQLTVTFVNNGNTLTQQIVVVDNGNEIFGVTSSQHLTSGAPAQDGTLCNSTTGGCDIAIQASAHSVRVRQGHEQAH</sequence>
<keyword evidence="3" id="KW-1185">Reference proteome</keyword>
<name>A0A4P8IJD9_9BURK</name>
<dbReference type="AlphaFoldDB" id="A0A4P8IJD9"/>
<accession>A0A4P8IJD9</accession>
<dbReference type="RefSeq" id="WP_137331138.1">
    <property type="nucleotide sequence ID" value="NZ_CP040077.1"/>
</dbReference>
<proteinExistence type="predicted"/>
<organism evidence="2 3">
    <name type="scientific">Trinickia violacea</name>
    <dbReference type="NCBI Taxonomy" id="2571746"/>
    <lineage>
        <taxon>Bacteria</taxon>
        <taxon>Pseudomonadati</taxon>
        <taxon>Pseudomonadota</taxon>
        <taxon>Betaproteobacteria</taxon>
        <taxon>Burkholderiales</taxon>
        <taxon>Burkholderiaceae</taxon>
        <taxon>Trinickia</taxon>
    </lineage>
</organism>
<reference evidence="2 3" key="1">
    <citation type="submission" date="2019-05" db="EMBL/GenBank/DDBJ databases">
        <title>Burkholderia sp. DHOD12, isolated from subtropical forest soil.</title>
        <authorList>
            <person name="Gao Z.-H."/>
            <person name="Qiu L.-H."/>
        </authorList>
    </citation>
    <scope>NUCLEOTIDE SEQUENCE [LARGE SCALE GENOMIC DNA]</scope>
    <source>
        <strain evidence="2 3">DHOD12</strain>
    </source>
</reference>
<dbReference type="KEGG" id="tvl:FAZ95_03310"/>
<feature type="signal peptide" evidence="1">
    <location>
        <begin position="1"/>
        <end position="25"/>
    </location>
</feature>